<comment type="similarity">
    <text evidence="2">Belongs to the aldehyde dehydrogenase family.</text>
</comment>
<dbReference type="InterPro" id="IPR016163">
    <property type="entry name" value="Ald_DH_C"/>
</dbReference>
<name>A0A1B0GPE7_PHLPP</name>
<evidence type="ECO:0000313" key="7">
    <source>
        <dbReference type="Proteomes" id="UP000092462"/>
    </source>
</evidence>
<dbReference type="InterPro" id="IPR050740">
    <property type="entry name" value="Aldehyde_DH_Superfamily"/>
</dbReference>
<dbReference type="PANTHER" id="PTHR43353">
    <property type="entry name" value="SUCCINATE-SEMIALDEHYDE DEHYDROGENASE, MITOCHONDRIAL"/>
    <property type="match status" value="1"/>
</dbReference>
<reference evidence="6" key="1">
    <citation type="submission" date="2022-08" db="UniProtKB">
        <authorList>
            <consortium name="EnsemblMetazoa"/>
        </authorList>
    </citation>
    <scope>IDENTIFICATION</scope>
    <source>
        <strain evidence="6">Israel</strain>
    </source>
</reference>
<dbReference type="EMBL" id="AJVK01059596">
    <property type="status" value="NOT_ANNOTATED_CDS"/>
    <property type="molecule type" value="Genomic_DNA"/>
</dbReference>
<dbReference type="InterPro" id="IPR016161">
    <property type="entry name" value="Ald_DH/histidinol_DH"/>
</dbReference>
<feature type="compositionally biased region" description="Basic and acidic residues" evidence="4">
    <location>
        <begin position="255"/>
        <end position="272"/>
    </location>
</feature>
<keyword evidence="7" id="KW-1185">Reference proteome</keyword>
<evidence type="ECO:0000313" key="6">
    <source>
        <dbReference type="EnsemblMetazoa" id="PPAI007114-PA"/>
    </source>
</evidence>
<dbReference type="VEuPathDB" id="VectorBase:PPAI007114"/>
<dbReference type="Gene3D" id="3.40.605.10">
    <property type="entry name" value="Aldehyde Dehydrogenase, Chain A, domain 1"/>
    <property type="match status" value="1"/>
</dbReference>
<accession>A0A1B0GPE7</accession>
<dbReference type="VEuPathDB" id="VectorBase:PPAPM1_009899"/>
<dbReference type="VEuPathDB" id="VectorBase:PPAPM1_009613"/>
<dbReference type="GO" id="GO:0004777">
    <property type="term" value="F:succinate-semialdehyde dehydrogenase (NAD+) activity"/>
    <property type="evidence" value="ECO:0007669"/>
    <property type="project" value="TreeGrafter"/>
</dbReference>
<keyword evidence="3" id="KW-0560">Oxidoreductase</keyword>
<dbReference type="SUPFAM" id="SSF53720">
    <property type="entry name" value="ALDH-like"/>
    <property type="match status" value="1"/>
</dbReference>
<proteinExistence type="inferred from homology"/>
<dbReference type="EnsemblMetazoa" id="PPAI007114-RA">
    <property type="protein sequence ID" value="PPAI007114-PA"/>
    <property type="gene ID" value="PPAI007114"/>
</dbReference>
<evidence type="ECO:0000259" key="5">
    <source>
        <dbReference type="Pfam" id="PF00171"/>
    </source>
</evidence>
<evidence type="ECO:0000256" key="2">
    <source>
        <dbReference type="ARBA" id="ARBA00009986"/>
    </source>
</evidence>
<sequence>MWKIPGSYKGSHPNGQTCISANRFLVQEGIYPAFVDKLKAVVEKLVIGDGKKDGVNLGPLINEAQFKKVSEIVEDAMSKGATVLLGGRAKSDVGKLFFEPTIITDVTPNMRMYNEEIFGPVVSLIKFNTEEEALTVANNTNSGLAGYFYSEDVSQIFRVAKKIETGMVGINESAISCTEAAFGGIKESGLGHLDGGFFEKFGSLLRQKSIHDEEKMATPLAPLPEVAEEAVAEEAVALEARLLGEEGENDSGNETLHDTDSEPEDAEVKSLEFVEDAVGWNE</sequence>
<evidence type="ECO:0000256" key="3">
    <source>
        <dbReference type="ARBA" id="ARBA00023002"/>
    </source>
</evidence>
<dbReference type="InterPro" id="IPR015590">
    <property type="entry name" value="Aldehyde_DH_dom"/>
</dbReference>
<protein>
    <recommendedName>
        <fullName evidence="5">Aldehyde dehydrogenase domain-containing protein</fullName>
    </recommendedName>
</protein>
<dbReference type="FunFam" id="3.40.309.10:FF:000004">
    <property type="entry name" value="Succinate-semialdehyde dehydrogenase I"/>
    <property type="match status" value="1"/>
</dbReference>
<dbReference type="GO" id="GO:0005739">
    <property type="term" value="C:mitochondrion"/>
    <property type="evidence" value="ECO:0007669"/>
    <property type="project" value="TreeGrafter"/>
</dbReference>
<dbReference type="GO" id="GO:0009450">
    <property type="term" value="P:gamma-aminobutyric acid catabolic process"/>
    <property type="evidence" value="ECO:0007669"/>
    <property type="project" value="TreeGrafter"/>
</dbReference>
<feature type="region of interest" description="Disordered" evidence="4">
    <location>
        <begin position="242"/>
        <end position="282"/>
    </location>
</feature>
<dbReference type="Gene3D" id="3.40.309.10">
    <property type="entry name" value="Aldehyde Dehydrogenase, Chain A, domain 2"/>
    <property type="match status" value="1"/>
</dbReference>
<comment type="pathway">
    <text evidence="1">Amino-acid degradation; 4-aminobutanoate degradation.</text>
</comment>
<dbReference type="AlphaFoldDB" id="A0A1B0GPE7"/>
<dbReference type="Proteomes" id="UP000092462">
    <property type="component" value="Unassembled WGS sequence"/>
</dbReference>
<organism evidence="6 7">
    <name type="scientific">Phlebotomus papatasi</name>
    <name type="common">Sandfly</name>
    <dbReference type="NCBI Taxonomy" id="29031"/>
    <lineage>
        <taxon>Eukaryota</taxon>
        <taxon>Metazoa</taxon>
        <taxon>Ecdysozoa</taxon>
        <taxon>Arthropoda</taxon>
        <taxon>Hexapoda</taxon>
        <taxon>Insecta</taxon>
        <taxon>Pterygota</taxon>
        <taxon>Neoptera</taxon>
        <taxon>Endopterygota</taxon>
        <taxon>Diptera</taxon>
        <taxon>Nematocera</taxon>
        <taxon>Psychodoidea</taxon>
        <taxon>Psychodidae</taxon>
        <taxon>Phlebotomus</taxon>
        <taxon>Phlebotomus</taxon>
    </lineage>
</organism>
<dbReference type="Pfam" id="PF00171">
    <property type="entry name" value="Aldedh"/>
    <property type="match status" value="1"/>
</dbReference>
<feature type="domain" description="Aldehyde dehydrogenase" evidence="5">
    <location>
        <begin position="14"/>
        <end position="195"/>
    </location>
</feature>
<dbReference type="PANTHER" id="PTHR43353:SF5">
    <property type="entry name" value="SUCCINATE-SEMIALDEHYDE DEHYDROGENASE, MITOCHONDRIAL"/>
    <property type="match status" value="1"/>
</dbReference>
<evidence type="ECO:0000256" key="1">
    <source>
        <dbReference type="ARBA" id="ARBA00005176"/>
    </source>
</evidence>
<dbReference type="InterPro" id="IPR016162">
    <property type="entry name" value="Ald_DH_N"/>
</dbReference>
<evidence type="ECO:0000256" key="4">
    <source>
        <dbReference type="SAM" id="MobiDB-lite"/>
    </source>
</evidence>